<protein>
    <submittedName>
        <fullName evidence="1">Uncharacterized protein</fullName>
    </submittedName>
</protein>
<name>A0A5M9IQ16_9PSED</name>
<organism evidence="1 2">
    <name type="scientific">Pseudomonas extremaustralis</name>
    <dbReference type="NCBI Taxonomy" id="359110"/>
    <lineage>
        <taxon>Bacteria</taxon>
        <taxon>Pseudomonadati</taxon>
        <taxon>Pseudomonadota</taxon>
        <taxon>Gammaproteobacteria</taxon>
        <taxon>Pseudomonadales</taxon>
        <taxon>Pseudomonadaceae</taxon>
        <taxon>Pseudomonas</taxon>
    </lineage>
</organism>
<evidence type="ECO:0000313" key="1">
    <source>
        <dbReference type="EMBL" id="KAA8558153.1"/>
    </source>
</evidence>
<accession>A0A5M9IQ16</accession>
<gene>
    <name evidence="1" type="ORF">FX985_04502</name>
</gene>
<evidence type="ECO:0000313" key="2">
    <source>
        <dbReference type="Proteomes" id="UP000323425"/>
    </source>
</evidence>
<dbReference type="EMBL" id="VTFH01000002">
    <property type="protein sequence ID" value="KAA8558153.1"/>
    <property type="molecule type" value="Genomic_DNA"/>
</dbReference>
<comment type="caution">
    <text evidence="1">The sequence shown here is derived from an EMBL/GenBank/DDBJ whole genome shotgun (WGS) entry which is preliminary data.</text>
</comment>
<reference evidence="1 2" key="1">
    <citation type="journal article" date="2018" name="Plant Biotechnol. Rep.">
        <title>Diversity and antifungal activity of endophytic bacteria associated with Panax ginseng seedlings.</title>
        <authorList>
            <person name="Park J.M."/>
            <person name="Hong C.E."/>
            <person name="Jo S.H."/>
        </authorList>
    </citation>
    <scope>NUCLEOTIDE SEQUENCE [LARGE SCALE GENOMIC DNA]</scope>
    <source>
        <strain evidence="1 2">PgKB38</strain>
    </source>
</reference>
<sequence length="212" mass="24348">MLEQNQKIVLSGKEALDALKEIEYILISLRKMGSFYAEKPGALEEYRKATTDFIDDCAVTQRLAKVRTIISQHFDDSLGDDEMDDIERHFSDLKFWKPDQPLNKKEPETEVPDISKGTIQQVTCKRNELLMVFTNQQDEFLLITFHNPIEFKGISAIGIETNGLHKEEDLTLSQDAKCTTPLQNTKTYCFKETIRKEVIFTVTSDGYSVEKI</sequence>
<dbReference type="AlphaFoldDB" id="A0A5M9IQ16"/>
<proteinExistence type="predicted"/>
<dbReference type="Proteomes" id="UP000323425">
    <property type="component" value="Unassembled WGS sequence"/>
</dbReference>
<dbReference type="RefSeq" id="WP_150295755.1">
    <property type="nucleotide sequence ID" value="NZ_VTFH01000002.1"/>
</dbReference>